<evidence type="ECO:0000313" key="2">
    <source>
        <dbReference type="Proteomes" id="UP000009227"/>
    </source>
</evidence>
<dbReference type="AlphaFoldDB" id="F6BDV4"/>
<evidence type="ECO:0000313" key="1">
    <source>
        <dbReference type="EMBL" id="AEF96665.1"/>
    </source>
</evidence>
<dbReference type="EMBL" id="CP002737">
    <property type="protein sequence ID" value="AEF96665.1"/>
    <property type="molecule type" value="Genomic_DNA"/>
</dbReference>
<dbReference type="RefSeq" id="WP_013799266.1">
    <property type="nucleotide sequence ID" value="NC_015562.1"/>
</dbReference>
<proteinExistence type="predicted"/>
<reference evidence="1 2" key="1">
    <citation type="submission" date="2011-05" db="EMBL/GenBank/DDBJ databases">
        <title>Complete sequence of Methanotorris igneus Kol 5.</title>
        <authorList>
            <consortium name="US DOE Joint Genome Institute"/>
            <person name="Lucas S."/>
            <person name="Han J."/>
            <person name="Lapidus A."/>
            <person name="Cheng J.-F."/>
            <person name="Goodwin L."/>
            <person name="Pitluck S."/>
            <person name="Peters L."/>
            <person name="Mikhailova N."/>
            <person name="Chertkov O."/>
            <person name="Han C."/>
            <person name="Tapia R."/>
            <person name="Land M."/>
            <person name="Hauser L."/>
            <person name="Kyrpides N."/>
            <person name="Ivanova N."/>
            <person name="Pagani I."/>
            <person name="Sieprawska-Lupa M."/>
            <person name="Whitman W."/>
            <person name="Woyke T."/>
        </authorList>
    </citation>
    <scope>NUCLEOTIDE SEQUENCE [LARGE SCALE GENOMIC DNA]</scope>
    <source>
        <strain evidence="2">DSM 5666 / JCM 11834 / Kol 5</strain>
    </source>
</reference>
<dbReference type="KEGG" id="mig:Metig_1126"/>
<dbReference type="CDD" id="cd00084">
    <property type="entry name" value="HMG-box_SF"/>
    <property type="match status" value="1"/>
</dbReference>
<dbReference type="Proteomes" id="UP000009227">
    <property type="component" value="Chromosome"/>
</dbReference>
<sequence>MKKIIFLLLGFLITLSYTTSVYAKVKVSPNLEVVINGKKIPMNAERIEKLEKMINENDTSWGEVLKTIAPEYWKSLSSTEKQIFQKMKFQSEIKGGSSKIVRGKLYLKPIQLNSYDRTTYLKTPTPLLLAGQSDISPSPNFPIIEYSADTRVVLPPYFNVAYISAGATLNRKISDSDSEMVAFVCTSATYKSYIEAVSNYYVIKPGYYRVIGTHAVEDPRCMPSSWTGISYTDWEYVNN</sequence>
<dbReference type="GeneID" id="10643984"/>
<accession>F6BDV4</accession>
<organism evidence="2">
    <name type="scientific">Methanotorris igneus (strain DSM 5666 / JCM 11834 / Kol 5)</name>
    <dbReference type="NCBI Taxonomy" id="880724"/>
    <lineage>
        <taxon>Archaea</taxon>
        <taxon>Methanobacteriati</taxon>
        <taxon>Methanobacteriota</taxon>
        <taxon>Methanomada group</taxon>
        <taxon>Methanococci</taxon>
        <taxon>Methanococcales</taxon>
        <taxon>Methanocaldococcaceae</taxon>
        <taxon>Methanotorris</taxon>
    </lineage>
</organism>
<protein>
    <submittedName>
        <fullName evidence="1">Uncharacterized protein</fullName>
    </submittedName>
</protein>
<dbReference type="HOGENOM" id="CLU_1159062_0_0_2"/>
<gene>
    <name evidence="1" type="ordered locus">Metig_1126</name>
</gene>
<keyword evidence="2" id="KW-1185">Reference proteome</keyword>
<name>F6BDV4_METIK</name>